<name>A0ABW6VE30_MICFU</name>
<evidence type="ECO:0000256" key="7">
    <source>
        <dbReference type="SAM" id="MobiDB-lite"/>
    </source>
</evidence>
<dbReference type="InterPro" id="IPR036465">
    <property type="entry name" value="vWFA_dom_sf"/>
</dbReference>
<evidence type="ECO:0000256" key="5">
    <source>
        <dbReference type="ARBA" id="ARBA00022884"/>
    </source>
</evidence>
<dbReference type="SUPFAM" id="SSF140864">
    <property type="entry name" value="TROVE domain-like"/>
    <property type="match status" value="1"/>
</dbReference>
<organism evidence="9 10">
    <name type="scientific">Microtetraspora fusca</name>
    <dbReference type="NCBI Taxonomy" id="1997"/>
    <lineage>
        <taxon>Bacteria</taxon>
        <taxon>Bacillati</taxon>
        <taxon>Actinomycetota</taxon>
        <taxon>Actinomycetes</taxon>
        <taxon>Streptosporangiales</taxon>
        <taxon>Streptosporangiaceae</taxon>
        <taxon>Microtetraspora</taxon>
    </lineage>
</organism>
<keyword evidence="10" id="KW-1185">Reference proteome</keyword>
<dbReference type="SUPFAM" id="SSF53300">
    <property type="entry name" value="vWA-like"/>
    <property type="match status" value="1"/>
</dbReference>
<protein>
    <submittedName>
        <fullName evidence="9">TROVE domain-containing protein</fullName>
    </submittedName>
</protein>
<evidence type="ECO:0000256" key="1">
    <source>
        <dbReference type="ARBA" id="ARBA00004496"/>
    </source>
</evidence>
<evidence type="ECO:0000313" key="9">
    <source>
        <dbReference type="EMBL" id="MFF4777566.1"/>
    </source>
</evidence>
<dbReference type="PROSITE" id="PS50988">
    <property type="entry name" value="TROVE"/>
    <property type="match status" value="1"/>
</dbReference>
<dbReference type="Proteomes" id="UP001602119">
    <property type="component" value="Unassembled WGS sequence"/>
</dbReference>
<dbReference type="InterPro" id="IPR037214">
    <property type="entry name" value="TROVE_dom_sf"/>
</dbReference>
<reference evidence="9 10" key="1">
    <citation type="submission" date="2024-10" db="EMBL/GenBank/DDBJ databases">
        <title>The Natural Products Discovery Center: Release of the First 8490 Sequenced Strains for Exploring Actinobacteria Biosynthetic Diversity.</title>
        <authorList>
            <person name="Kalkreuter E."/>
            <person name="Kautsar S.A."/>
            <person name="Yang D."/>
            <person name="Bader C.D."/>
            <person name="Teijaro C.N."/>
            <person name="Fluegel L."/>
            <person name="Davis C.M."/>
            <person name="Simpson J.R."/>
            <person name="Lauterbach L."/>
            <person name="Steele A.D."/>
            <person name="Gui C."/>
            <person name="Meng S."/>
            <person name="Li G."/>
            <person name="Viehrig K."/>
            <person name="Ye F."/>
            <person name="Su P."/>
            <person name="Kiefer A.F."/>
            <person name="Nichols A."/>
            <person name="Cepeda A.J."/>
            <person name="Yan W."/>
            <person name="Fan B."/>
            <person name="Jiang Y."/>
            <person name="Adhikari A."/>
            <person name="Zheng C.-J."/>
            <person name="Schuster L."/>
            <person name="Cowan T.M."/>
            <person name="Smanski M.J."/>
            <person name="Chevrette M.G."/>
            <person name="De Carvalho L.P.S."/>
            <person name="Shen B."/>
        </authorList>
    </citation>
    <scope>NUCLEOTIDE SEQUENCE [LARGE SCALE GENOMIC DNA]</scope>
    <source>
        <strain evidence="9 10">NPDC001281</strain>
    </source>
</reference>
<comment type="similarity">
    <text evidence="2">Belongs to the Ro 60 kDa family.</text>
</comment>
<dbReference type="PANTHER" id="PTHR14202:SF0">
    <property type="entry name" value="RNA-BINDING PROTEIN RO60"/>
    <property type="match status" value="1"/>
</dbReference>
<dbReference type="Gene3D" id="3.40.50.410">
    <property type="entry name" value="von Willebrand factor, type A domain"/>
    <property type="match status" value="1"/>
</dbReference>
<accession>A0ABW6VE30</accession>
<feature type="domain" description="TROVE" evidence="8">
    <location>
        <begin position="26"/>
        <end position="361"/>
    </location>
</feature>
<dbReference type="Pfam" id="PF05731">
    <property type="entry name" value="TROVE"/>
    <property type="match status" value="1"/>
</dbReference>
<dbReference type="InterPro" id="IPR040322">
    <property type="entry name" value="TROVE2"/>
</dbReference>
<feature type="compositionally biased region" description="Polar residues" evidence="7">
    <location>
        <begin position="17"/>
        <end position="30"/>
    </location>
</feature>
<dbReference type="InterPro" id="IPR008858">
    <property type="entry name" value="TROVE_dom"/>
</dbReference>
<evidence type="ECO:0000313" key="10">
    <source>
        <dbReference type="Proteomes" id="UP001602119"/>
    </source>
</evidence>
<feature type="region of interest" description="Disordered" evidence="7">
    <location>
        <begin position="13"/>
        <end position="34"/>
    </location>
</feature>
<comment type="caution">
    <text evidence="9">The sequence shown here is derived from an EMBL/GenBank/DDBJ whole genome shotgun (WGS) entry which is preliminary data.</text>
</comment>
<evidence type="ECO:0000256" key="6">
    <source>
        <dbReference type="ARBA" id="ARBA00023274"/>
    </source>
</evidence>
<keyword evidence="3" id="KW-0963">Cytoplasm</keyword>
<sequence>MSKFNNDALQVVAPTGPITSEQTATATTHQGAPGFRRDPHSELFLLAVTNFVSEDTAYETGTQRNHRFRDLVRQLAISDPDWLARMIRWLRAEAGMRSAAVVAAAEVVHARIGGELHGHSRAVVADALQRADEPGEILAYWFATYGRNLPIPLKRGIADAVFRLYNERALLKYDNPTKPIRFGDVIELVQPRYHAKAYGTWRDSLFRYAIERRHGRGNPIPEGLPVLRAHADLYSIPVEQRRTFLDREHAAEMLARAGVTWESLAAWLQGPMDARAWATIIPSMGVFALVRNLRNFDKAGLSDEDAATVITRLTDAAAVRRSRVLPLRFLAAYRAAPSLRWAWPLQQAMDHSLDNLPLLAGRTLILVDQSGSMDNRLGRQSELTRADAAAAFGSALAVRAQHADLYQFGYEHDRVEFHRADSTLRILGQFRGMGGTETAAAVRATYDGHDRVVILTDEQANGGWGGANPTMLVPDNIPVYTWNLAGYEHGHGADGPNRYTFGGLSDKGFEMIPLLERGVQGDWPF</sequence>
<evidence type="ECO:0000256" key="4">
    <source>
        <dbReference type="ARBA" id="ARBA00022723"/>
    </source>
</evidence>
<evidence type="ECO:0000256" key="3">
    <source>
        <dbReference type="ARBA" id="ARBA00022490"/>
    </source>
</evidence>
<gene>
    <name evidence="9" type="ORF">ACFY05_32385</name>
</gene>
<evidence type="ECO:0000259" key="8">
    <source>
        <dbReference type="PROSITE" id="PS50988"/>
    </source>
</evidence>
<dbReference type="PANTHER" id="PTHR14202">
    <property type="entry name" value="60 KDA RIBONUCLEOPROTEIN SSA/RO"/>
    <property type="match status" value="1"/>
</dbReference>
<dbReference type="EMBL" id="JBIAXI010000024">
    <property type="protein sequence ID" value="MFF4777566.1"/>
    <property type="molecule type" value="Genomic_DNA"/>
</dbReference>
<comment type="subcellular location">
    <subcellularLocation>
        <location evidence="1">Cytoplasm</location>
    </subcellularLocation>
</comment>
<keyword evidence="4" id="KW-0479">Metal-binding</keyword>
<dbReference type="RefSeq" id="WP_387346045.1">
    <property type="nucleotide sequence ID" value="NZ_JBIAXI010000024.1"/>
</dbReference>
<keyword evidence="5" id="KW-0694">RNA-binding</keyword>
<evidence type="ECO:0000256" key="2">
    <source>
        <dbReference type="ARBA" id="ARBA00007814"/>
    </source>
</evidence>
<proteinExistence type="inferred from homology"/>
<keyword evidence="6" id="KW-0687">Ribonucleoprotein</keyword>